<dbReference type="Proteomes" id="UP001597090">
    <property type="component" value="Unassembled WGS sequence"/>
</dbReference>
<comment type="caution">
    <text evidence="2">The sequence shown here is derived from an EMBL/GenBank/DDBJ whole genome shotgun (WGS) entry which is preliminary data.</text>
</comment>
<organism evidence="2 3">
    <name type="scientific">Lysobacter koreensis</name>
    <dbReference type="NCBI Taxonomy" id="266122"/>
    <lineage>
        <taxon>Bacteria</taxon>
        <taxon>Pseudomonadati</taxon>
        <taxon>Pseudomonadota</taxon>
        <taxon>Gammaproteobacteria</taxon>
        <taxon>Lysobacterales</taxon>
        <taxon>Lysobacteraceae</taxon>
        <taxon>Lysobacter</taxon>
    </lineage>
</organism>
<protein>
    <recommendedName>
        <fullName evidence="1">PRTase-CE domain-containing protein</fullName>
    </recommendedName>
</protein>
<evidence type="ECO:0000259" key="1">
    <source>
        <dbReference type="Pfam" id="PF24390"/>
    </source>
</evidence>
<evidence type="ECO:0000313" key="2">
    <source>
        <dbReference type="EMBL" id="MFD0738513.1"/>
    </source>
</evidence>
<accession>A0ABW2YJQ2</accession>
<gene>
    <name evidence="2" type="ORF">ACFQZQ_04330</name>
</gene>
<dbReference type="RefSeq" id="WP_386811430.1">
    <property type="nucleotide sequence ID" value="NZ_JBHTIH010000002.1"/>
</dbReference>
<name>A0ABW2YJQ2_9GAMM</name>
<dbReference type="InterPro" id="IPR056920">
    <property type="entry name" value="PRTase-CE"/>
</dbReference>
<dbReference type="Pfam" id="PF24390">
    <property type="entry name" value="PRTase-CE"/>
    <property type="match status" value="1"/>
</dbReference>
<keyword evidence="3" id="KW-1185">Reference proteome</keyword>
<evidence type="ECO:0000313" key="3">
    <source>
        <dbReference type="Proteomes" id="UP001597090"/>
    </source>
</evidence>
<proteinExistence type="predicted"/>
<reference evidence="3" key="1">
    <citation type="journal article" date="2019" name="Int. J. Syst. Evol. Microbiol.">
        <title>The Global Catalogue of Microorganisms (GCM) 10K type strain sequencing project: providing services to taxonomists for standard genome sequencing and annotation.</title>
        <authorList>
            <consortium name="The Broad Institute Genomics Platform"/>
            <consortium name="The Broad Institute Genome Sequencing Center for Infectious Disease"/>
            <person name="Wu L."/>
            <person name="Ma J."/>
        </authorList>
    </citation>
    <scope>NUCLEOTIDE SEQUENCE [LARGE SCALE GENOMIC DNA]</scope>
    <source>
        <strain evidence="3">CCUG 55491</strain>
    </source>
</reference>
<feature type="domain" description="PRTase-CE" evidence="1">
    <location>
        <begin position="31"/>
        <end position="331"/>
    </location>
</feature>
<sequence length="347" mass="39012">MTERTDLLASIAHSIRTYREGEIPPPTSEHVDRWVSQFSSGQQLPFLREFDHVIRHSFIEKSDVITFFDGLLTFEGLVGSNPAAYWSASNFLHIQQDGQSQKHMISVLGECLKSKFNLDIRKCGSANGDFIYLDDVLFSGSRIASDLEKWIATDAPQKATVQVILIAFHTGGQYYISNTRLKKAIAASKKDITVNFWRALEIQNQAYWKYTSDVLWPASIPAIPEVQAYVAAEERYPHQLRLPGGKTKFFSSEDGRQVLEQGFLVAGVKIRSKIASPKSVLRPLGFSMFGVGFGSLIATYRNCPNNCPLALWWGDPEAKSGPFNWYPLLPRKTYASAENVFGKLNEF</sequence>
<dbReference type="EMBL" id="JBHTIH010000002">
    <property type="protein sequence ID" value="MFD0738513.1"/>
    <property type="molecule type" value="Genomic_DNA"/>
</dbReference>